<proteinExistence type="predicted"/>
<dbReference type="Pfam" id="PF08447">
    <property type="entry name" value="PAS_3"/>
    <property type="match status" value="1"/>
</dbReference>
<dbReference type="CDD" id="cd00082">
    <property type="entry name" value="HisKA"/>
    <property type="match status" value="1"/>
</dbReference>
<feature type="domain" description="Histidine kinase" evidence="7">
    <location>
        <begin position="430"/>
        <end position="656"/>
    </location>
</feature>
<dbReference type="SMART" id="SM00091">
    <property type="entry name" value="PAS"/>
    <property type="match status" value="2"/>
</dbReference>
<comment type="caution">
    <text evidence="10">The sequence shown here is derived from an EMBL/GenBank/DDBJ whole genome shotgun (WGS) entry which is preliminary data.</text>
</comment>
<dbReference type="SMART" id="SM00065">
    <property type="entry name" value="GAF"/>
    <property type="match status" value="1"/>
</dbReference>
<dbReference type="Proteomes" id="UP000192277">
    <property type="component" value="Unassembled WGS sequence"/>
</dbReference>
<dbReference type="InterPro" id="IPR013655">
    <property type="entry name" value="PAS_fold_3"/>
</dbReference>
<dbReference type="InterPro" id="IPR013656">
    <property type="entry name" value="PAS_4"/>
</dbReference>
<feature type="domain" description="PAS" evidence="8">
    <location>
        <begin position="276"/>
        <end position="346"/>
    </location>
</feature>
<dbReference type="InterPro" id="IPR000700">
    <property type="entry name" value="PAS-assoc_C"/>
</dbReference>
<reference evidence="10 11" key="1">
    <citation type="submission" date="2016-04" db="EMBL/GenBank/DDBJ databases">
        <authorList>
            <person name="Chen L."/>
            <person name="Zhuang W."/>
            <person name="Wang G."/>
        </authorList>
    </citation>
    <scope>NUCLEOTIDE SEQUENCE [LARGE SCALE GENOMIC DNA]</scope>
    <source>
        <strain evidence="11">GR20</strain>
    </source>
</reference>
<feature type="domain" description="PAC" evidence="9">
    <location>
        <begin position="82"/>
        <end position="133"/>
    </location>
</feature>
<dbReference type="SMART" id="SM00388">
    <property type="entry name" value="HisKA"/>
    <property type="match status" value="1"/>
</dbReference>
<keyword evidence="5 10" id="KW-0418">Kinase</keyword>
<dbReference type="Pfam" id="PF00512">
    <property type="entry name" value="HisKA"/>
    <property type="match status" value="1"/>
</dbReference>
<dbReference type="PROSITE" id="PS50112">
    <property type="entry name" value="PAS"/>
    <property type="match status" value="1"/>
</dbReference>
<evidence type="ECO:0000259" key="7">
    <source>
        <dbReference type="PROSITE" id="PS50109"/>
    </source>
</evidence>
<dbReference type="InterPro" id="IPR003018">
    <property type="entry name" value="GAF"/>
</dbReference>
<keyword evidence="3" id="KW-0597">Phosphoprotein</keyword>
<dbReference type="SUPFAM" id="SSF47384">
    <property type="entry name" value="Homodimeric domain of signal transducing histidine kinase"/>
    <property type="match status" value="1"/>
</dbReference>
<dbReference type="PANTHER" id="PTHR43304">
    <property type="entry name" value="PHYTOCHROME-LIKE PROTEIN CPH1"/>
    <property type="match status" value="1"/>
</dbReference>
<evidence type="ECO:0000259" key="9">
    <source>
        <dbReference type="PROSITE" id="PS50113"/>
    </source>
</evidence>
<dbReference type="Gene3D" id="1.10.287.130">
    <property type="match status" value="1"/>
</dbReference>
<keyword evidence="11" id="KW-1185">Reference proteome</keyword>
<evidence type="ECO:0000256" key="5">
    <source>
        <dbReference type="ARBA" id="ARBA00022777"/>
    </source>
</evidence>
<evidence type="ECO:0000256" key="1">
    <source>
        <dbReference type="ARBA" id="ARBA00000085"/>
    </source>
</evidence>
<gene>
    <name evidence="10" type="ORF">A4D02_27160</name>
</gene>
<dbReference type="Gene3D" id="3.30.450.40">
    <property type="match status" value="2"/>
</dbReference>
<dbReference type="InterPro" id="IPR004358">
    <property type="entry name" value="Sig_transdc_His_kin-like_C"/>
</dbReference>
<feature type="coiled-coil region" evidence="6">
    <location>
        <begin position="403"/>
        <end position="430"/>
    </location>
</feature>
<evidence type="ECO:0000256" key="6">
    <source>
        <dbReference type="SAM" id="Coils"/>
    </source>
</evidence>
<dbReference type="InterPro" id="IPR003594">
    <property type="entry name" value="HATPase_dom"/>
</dbReference>
<keyword evidence="6" id="KW-0175">Coiled coil</keyword>
<comment type="catalytic activity">
    <reaction evidence="1">
        <text>ATP + protein L-histidine = ADP + protein N-phospho-L-histidine.</text>
        <dbReference type="EC" id="2.7.13.3"/>
    </reaction>
</comment>
<dbReference type="InterPro" id="IPR001610">
    <property type="entry name" value="PAC"/>
</dbReference>
<dbReference type="PRINTS" id="PR00344">
    <property type="entry name" value="BCTRLSENSOR"/>
</dbReference>
<dbReference type="EC" id="2.7.13.3" evidence="2"/>
<dbReference type="RefSeq" id="WP_014219437.1">
    <property type="nucleotide sequence ID" value="NZ_LWBO01000007.1"/>
</dbReference>
<dbReference type="CDD" id="cd00130">
    <property type="entry name" value="PAS"/>
    <property type="match status" value="2"/>
</dbReference>
<dbReference type="Pfam" id="PF02518">
    <property type="entry name" value="HATPase_c"/>
    <property type="match status" value="1"/>
</dbReference>
<accession>A0ABX3NYY3</accession>
<dbReference type="Pfam" id="PF13185">
    <property type="entry name" value="GAF_2"/>
    <property type="match status" value="1"/>
</dbReference>
<dbReference type="EMBL" id="LWBO01000007">
    <property type="protein sequence ID" value="OQP50116.1"/>
    <property type="molecule type" value="Genomic_DNA"/>
</dbReference>
<evidence type="ECO:0000313" key="10">
    <source>
        <dbReference type="EMBL" id="OQP50116.1"/>
    </source>
</evidence>
<organism evidence="10 11">
    <name type="scientific">Niastella koreensis</name>
    <dbReference type="NCBI Taxonomy" id="354356"/>
    <lineage>
        <taxon>Bacteria</taxon>
        <taxon>Pseudomonadati</taxon>
        <taxon>Bacteroidota</taxon>
        <taxon>Chitinophagia</taxon>
        <taxon>Chitinophagales</taxon>
        <taxon>Chitinophagaceae</taxon>
        <taxon>Niastella</taxon>
    </lineage>
</organism>
<feature type="domain" description="PAC" evidence="9">
    <location>
        <begin position="345"/>
        <end position="401"/>
    </location>
</feature>
<dbReference type="NCBIfam" id="TIGR00229">
    <property type="entry name" value="sensory_box"/>
    <property type="match status" value="1"/>
</dbReference>
<sequence>MRDIYASIGELSVFAAMDACPQCVKIVNGDGIVVHINRTGLDFIEADDINGIIGANVYDFISADFREIWRTNHLAVCQGESRSWEYEITGLKGTKRYLETYATPLLLPNGVTLQFAFTKDITDKKRLELARQHTERRVKTMAEAILAISTSSDLQSLLREITERAREIVDAHRAFTSMPHGGGLDQRHSSLSLSDTFDPPAGNKAKSDVSGMHTAVQGWLAIPLKAKDGRSLGLIQVTDKREGKFDQTDEAFMIQFAQYASLAIERQQSIDSLRDSEERFRVLANSIQNLAWMADGEGSVCWYNKRWTEYTGLTLQEMEGWGWQKVHHPDHVEQISKFMRAAWKKNEPFEIIHLLRAKNGSYKWFLSQGNPICDAQGKILQWIGTLTDIDDQKRGEDRLEALVALRTKELHEANRALEQSNEELARFAHTASHDLKEPVRKIRLYTDMLRDDVEQFGTDNSRANIRKIESSSRRMAELIDGILKYSSFSQTREQLTATDLNAVMRDVEADLEMAIATQKATIVKKEGLPTIAGMPVLLHQLFYNLIGNALKFSKQDIPPVIEISGSLLSQAEVIEKGLPENKSYLTVCVKDNGIGFDQTDAVKMFDAYSRLNNSTRYEGTGLGLALCKRIAERHGGLIEAEGVMGQGALFKVILPA</sequence>
<dbReference type="InterPro" id="IPR003661">
    <property type="entry name" value="HisK_dim/P_dom"/>
</dbReference>
<dbReference type="SUPFAM" id="SSF55874">
    <property type="entry name" value="ATPase domain of HSP90 chaperone/DNA topoisomerase II/histidine kinase"/>
    <property type="match status" value="1"/>
</dbReference>
<dbReference type="InterPro" id="IPR052162">
    <property type="entry name" value="Sensor_kinase/Photoreceptor"/>
</dbReference>
<evidence type="ECO:0000259" key="8">
    <source>
        <dbReference type="PROSITE" id="PS50112"/>
    </source>
</evidence>
<dbReference type="InterPro" id="IPR005467">
    <property type="entry name" value="His_kinase_dom"/>
</dbReference>
<dbReference type="Pfam" id="PF08448">
    <property type="entry name" value="PAS_4"/>
    <property type="match status" value="1"/>
</dbReference>
<dbReference type="InterPro" id="IPR029016">
    <property type="entry name" value="GAF-like_dom_sf"/>
</dbReference>
<dbReference type="SUPFAM" id="SSF55785">
    <property type="entry name" value="PYP-like sensor domain (PAS domain)"/>
    <property type="match status" value="2"/>
</dbReference>
<evidence type="ECO:0000256" key="3">
    <source>
        <dbReference type="ARBA" id="ARBA00022553"/>
    </source>
</evidence>
<dbReference type="GO" id="GO:0016301">
    <property type="term" value="F:kinase activity"/>
    <property type="evidence" value="ECO:0007669"/>
    <property type="project" value="UniProtKB-KW"/>
</dbReference>
<keyword evidence="4" id="KW-0808">Transferase</keyword>
<dbReference type="SMART" id="SM00086">
    <property type="entry name" value="PAC"/>
    <property type="match status" value="2"/>
</dbReference>
<dbReference type="SMART" id="SM00387">
    <property type="entry name" value="HATPase_c"/>
    <property type="match status" value="1"/>
</dbReference>
<name>A0ABX3NYY3_9BACT</name>
<dbReference type="PROSITE" id="PS50109">
    <property type="entry name" value="HIS_KIN"/>
    <property type="match status" value="1"/>
</dbReference>
<dbReference type="InterPro" id="IPR036890">
    <property type="entry name" value="HATPase_C_sf"/>
</dbReference>
<dbReference type="InterPro" id="IPR036097">
    <property type="entry name" value="HisK_dim/P_sf"/>
</dbReference>
<dbReference type="PANTHER" id="PTHR43304:SF1">
    <property type="entry name" value="PAC DOMAIN-CONTAINING PROTEIN"/>
    <property type="match status" value="1"/>
</dbReference>
<dbReference type="PROSITE" id="PS50113">
    <property type="entry name" value="PAC"/>
    <property type="match status" value="2"/>
</dbReference>
<dbReference type="InterPro" id="IPR000014">
    <property type="entry name" value="PAS"/>
</dbReference>
<protein>
    <recommendedName>
        <fullName evidence="2">histidine kinase</fullName>
        <ecNumber evidence="2">2.7.13.3</ecNumber>
    </recommendedName>
</protein>
<dbReference type="Gene3D" id="3.30.450.20">
    <property type="entry name" value="PAS domain"/>
    <property type="match status" value="2"/>
</dbReference>
<dbReference type="Gene3D" id="3.30.565.10">
    <property type="entry name" value="Histidine kinase-like ATPase, C-terminal domain"/>
    <property type="match status" value="1"/>
</dbReference>
<evidence type="ECO:0000256" key="2">
    <source>
        <dbReference type="ARBA" id="ARBA00012438"/>
    </source>
</evidence>
<evidence type="ECO:0000256" key="4">
    <source>
        <dbReference type="ARBA" id="ARBA00022679"/>
    </source>
</evidence>
<dbReference type="InterPro" id="IPR035965">
    <property type="entry name" value="PAS-like_dom_sf"/>
</dbReference>
<evidence type="ECO:0000313" key="11">
    <source>
        <dbReference type="Proteomes" id="UP000192277"/>
    </source>
</evidence>
<dbReference type="SUPFAM" id="SSF55781">
    <property type="entry name" value="GAF domain-like"/>
    <property type="match status" value="1"/>
</dbReference>